<dbReference type="OrthoDB" id="8556969at2"/>
<evidence type="ECO:0000256" key="4">
    <source>
        <dbReference type="SAM" id="MobiDB-lite"/>
    </source>
</evidence>
<reference evidence="6 7" key="1">
    <citation type="submission" date="2018-07" db="EMBL/GenBank/DDBJ databases">
        <title>Genomic Encyclopedia of Type Strains, Phase IV (KMG-IV): sequencing the most valuable type-strain genomes for metagenomic binning, comparative biology and taxonomic classification.</title>
        <authorList>
            <person name="Goeker M."/>
        </authorList>
    </citation>
    <scope>NUCLEOTIDE SEQUENCE [LARGE SCALE GENOMIC DNA]</scope>
    <source>
        <strain evidence="6 7">DSM 100911</strain>
    </source>
</reference>
<organism evidence="6 7">
    <name type="scientific">Extensimonas vulgaris</name>
    <dbReference type="NCBI Taxonomy" id="1031594"/>
    <lineage>
        <taxon>Bacteria</taxon>
        <taxon>Pseudomonadati</taxon>
        <taxon>Pseudomonadota</taxon>
        <taxon>Betaproteobacteria</taxon>
        <taxon>Burkholderiales</taxon>
        <taxon>Comamonadaceae</taxon>
        <taxon>Extensimonas</taxon>
    </lineage>
</organism>
<dbReference type="InterPro" id="IPR013762">
    <property type="entry name" value="Integrase-like_cat_sf"/>
</dbReference>
<dbReference type="GO" id="GO:0015074">
    <property type="term" value="P:DNA integration"/>
    <property type="evidence" value="ECO:0007669"/>
    <property type="project" value="UniProtKB-KW"/>
</dbReference>
<keyword evidence="7" id="KW-1185">Reference proteome</keyword>
<dbReference type="Pfam" id="PF13356">
    <property type="entry name" value="Arm-DNA-bind_3"/>
    <property type="match status" value="1"/>
</dbReference>
<dbReference type="Gene3D" id="1.10.443.10">
    <property type="entry name" value="Intergrase catalytic core"/>
    <property type="match status" value="1"/>
</dbReference>
<dbReference type="RefSeq" id="WP_114481980.1">
    <property type="nucleotide sequence ID" value="NZ_QPJU01000001.1"/>
</dbReference>
<dbReference type="Pfam" id="PF00589">
    <property type="entry name" value="Phage_integrase"/>
    <property type="match status" value="1"/>
</dbReference>
<protein>
    <submittedName>
        <fullName evidence="6">Uncharacterized protein DUF4102</fullName>
    </submittedName>
</protein>
<dbReference type="PROSITE" id="PS51898">
    <property type="entry name" value="TYR_RECOMBINASE"/>
    <property type="match status" value="1"/>
</dbReference>
<name>A0A369AUA7_9BURK</name>
<evidence type="ECO:0000256" key="3">
    <source>
        <dbReference type="ARBA" id="ARBA00023172"/>
    </source>
</evidence>
<comment type="similarity">
    <text evidence="1">Belongs to the 'phage' integrase family.</text>
</comment>
<dbReference type="SUPFAM" id="SSF56349">
    <property type="entry name" value="DNA breaking-rejoining enzymes"/>
    <property type="match status" value="1"/>
</dbReference>
<dbReference type="InterPro" id="IPR038488">
    <property type="entry name" value="Integrase_DNA-bd_sf"/>
</dbReference>
<dbReference type="AlphaFoldDB" id="A0A369AUA7"/>
<dbReference type="GO" id="GO:0006310">
    <property type="term" value="P:DNA recombination"/>
    <property type="evidence" value="ECO:0007669"/>
    <property type="project" value="UniProtKB-KW"/>
</dbReference>
<feature type="region of interest" description="Disordered" evidence="4">
    <location>
        <begin position="150"/>
        <end position="169"/>
    </location>
</feature>
<evidence type="ECO:0000259" key="5">
    <source>
        <dbReference type="PROSITE" id="PS51898"/>
    </source>
</evidence>
<evidence type="ECO:0000256" key="1">
    <source>
        <dbReference type="ARBA" id="ARBA00008857"/>
    </source>
</evidence>
<dbReference type="PANTHER" id="PTHR30629:SF6">
    <property type="entry name" value="PROPHAGE INTEGRASE INTA-RELATED"/>
    <property type="match status" value="1"/>
</dbReference>
<accession>A0A369AUA7</accession>
<dbReference type="InterPro" id="IPR025166">
    <property type="entry name" value="Integrase_DNA_bind_dom"/>
</dbReference>
<dbReference type="InterPro" id="IPR050808">
    <property type="entry name" value="Phage_Integrase"/>
</dbReference>
<keyword evidence="3" id="KW-0233">DNA recombination</keyword>
<keyword evidence="2" id="KW-0229">DNA integration</keyword>
<dbReference type="InterPro" id="IPR011010">
    <property type="entry name" value="DNA_brk_join_enz"/>
</dbReference>
<evidence type="ECO:0000256" key="2">
    <source>
        <dbReference type="ARBA" id="ARBA00022908"/>
    </source>
</evidence>
<evidence type="ECO:0000313" key="7">
    <source>
        <dbReference type="Proteomes" id="UP000252174"/>
    </source>
</evidence>
<gene>
    <name evidence="6" type="ORF">DFR45_101368</name>
</gene>
<dbReference type="PANTHER" id="PTHR30629">
    <property type="entry name" value="PROPHAGE INTEGRASE"/>
    <property type="match status" value="1"/>
</dbReference>
<proteinExistence type="inferred from homology"/>
<sequence length="438" mass="48192">MAITWKGASTVDKINFTAARVANFTCPPGKAQAFLWDADAPGLGLRVTSNGAASYIFQARANGAPLRVTIGSPSTWPLPQARAKARELRQQIDQGHDPREVKRERVQQAAAARALQQAAQVRALDVWAAYCEERKAAWGERHHHDHLVMVAPGGEPKKRGKGTTAPGPLRELLEKPLSTLTAAAVEGWAKRHAPERPTVARLGLRLLRAFINWCAAHPDYGHAIKDAGAAKSRKAREQLGTPKAKGDALQREQLPAWFAAVRQQEPAIAAYLQALLLTGARPGELRDLRWEDLDFTWKSMRIRDKVEGERTIPLTPYVSTLLQALPRRGAWVFMTARTDGPITSPNHQLTRTCATAGVPHVTLHGLRRSFGTLAEWVEAPTGVVAQIMGHKPSAIAEKHYRARPLDLLRMWHTKIEGAILEAAGIAQPQEDAQRLRVV</sequence>
<feature type="domain" description="Tyr recombinase" evidence="5">
    <location>
        <begin position="244"/>
        <end position="413"/>
    </location>
</feature>
<dbReference type="EMBL" id="QPJU01000001">
    <property type="protein sequence ID" value="RCX11836.1"/>
    <property type="molecule type" value="Genomic_DNA"/>
</dbReference>
<dbReference type="Gene3D" id="3.30.160.390">
    <property type="entry name" value="Integrase, DNA-binding domain"/>
    <property type="match status" value="1"/>
</dbReference>
<evidence type="ECO:0000313" key="6">
    <source>
        <dbReference type="EMBL" id="RCX11836.1"/>
    </source>
</evidence>
<comment type="caution">
    <text evidence="6">The sequence shown here is derived from an EMBL/GenBank/DDBJ whole genome shotgun (WGS) entry which is preliminary data.</text>
</comment>
<dbReference type="Proteomes" id="UP000252174">
    <property type="component" value="Unassembled WGS sequence"/>
</dbReference>
<dbReference type="InterPro" id="IPR002104">
    <property type="entry name" value="Integrase_catalytic"/>
</dbReference>
<dbReference type="GO" id="GO:0003677">
    <property type="term" value="F:DNA binding"/>
    <property type="evidence" value="ECO:0007669"/>
    <property type="project" value="InterPro"/>
</dbReference>